<sequence>MKYKRIAHSVVARLPTNIENVSMSYLNRVIGERTKSSVEFGEIKQIIINEYMNKNKTYKKYHKGGN</sequence>
<dbReference type="RefSeq" id="WP_126476641.1">
    <property type="nucleotide sequence ID" value="NZ_CP121172.1"/>
</dbReference>
<reference evidence="1 2" key="1">
    <citation type="submission" date="2018-10" db="EMBL/GenBank/DDBJ databases">
        <title>A collection Staphylococci species genome sequencing.</title>
        <authorList>
            <person name="Cole K."/>
        </authorList>
    </citation>
    <scope>NUCLEOTIDE SEQUENCE [LARGE SCALE GENOMIC DNA]</scope>
    <source>
        <strain evidence="2">NCTC 12218</strain>
    </source>
</reference>
<name>A0AAJ4SJG8_MAMSC</name>
<gene>
    <name evidence="1" type="ORF">CD117_02955</name>
</gene>
<comment type="caution">
    <text evidence="1">The sequence shown here is derived from an EMBL/GenBank/DDBJ whole genome shotgun (WGS) entry which is preliminary data.</text>
</comment>
<evidence type="ECO:0000313" key="2">
    <source>
        <dbReference type="Proteomes" id="UP000274792"/>
    </source>
</evidence>
<proteinExistence type="predicted"/>
<dbReference type="Proteomes" id="UP000274792">
    <property type="component" value="Unassembled WGS sequence"/>
</dbReference>
<evidence type="ECO:0000313" key="1">
    <source>
        <dbReference type="EMBL" id="RTX74381.1"/>
    </source>
</evidence>
<accession>A0AAJ4SJG8</accession>
<organism evidence="1 2">
    <name type="scientific">Mammaliicoccus sciuri</name>
    <name type="common">Staphylococcus sciuri</name>
    <dbReference type="NCBI Taxonomy" id="1296"/>
    <lineage>
        <taxon>Bacteria</taxon>
        <taxon>Bacillati</taxon>
        <taxon>Bacillota</taxon>
        <taxon>Bacilli</taxon>
        <taxon>Bacillales</taxon>
        <taxon>Staphylococcaceae</taxon>
        <taxon>Mammaliicoccus</taxon>
    </lineage>
</organism>
<dbReference type="AlphaFoldDB" id="A0AAJ4SJG8"/>
<dbReference type="EMBL" id="RXWV01000019">
    <property type="protein sequence ID" value="RTX74381.1"/>
    <property type="molecule type" value="Genomic_DNA"/>
</dbReference>
<protein>
    <submittedName>
        <fullName evidence="1">Uncharacterized protein</fullName>
    </submittedName>
</protein>